<gene>
    <name evidence="4" type="ORF">OB69_02885</name>
</gene>
<comment type="similarity">
    <text evidence="1 2">Belongs to the anti-sigma-factor antagonist family.</text>
</comment>
<evidence type="ECO:0000313" key="4">
    <source>
        <dbReference type="EMBL" id="KOF03968.1"/>
    </source>
</evidence>
<dbReference type="InterPro" id="IPR002645">
    <property type="entry name" value="STAS_dom"/>
</dbReference>
<reference evidence="5" key="1">
    <citation type="submission" date="2014-11" db="EMBL/GenBank/DDBJ databases">
        <title>Genome sequencing of Roseivirga sp. D-25.</title>
        <authorList>
            <person name="Selvaratnam C."/>
            <person name="Thevarajoo S."/>
            <person name="Goh K.M."/>
            <person name="Eee R."/>
            <person name="Chan K.-G."/>
            <person name="Chong C.S."/>
        </authorList>
    </citation>
    <scope>NUCLEOTIDE SEQUENCE [LARGE SCALE GENOMIC DNA]</scope>
    <source>
        <strain evidence="5">D-25</strain>
    </source>
</reference>
<dbReference type="PATRIC" id="fig|1566026.4.peg.2346"/>
<proteinExistence type="inferred from homology"/>
<dbReference type="AlphaFoldDB" id="A0A0L8ANC4"/>
<name>A0A0L8ANC4_9BACT</name>
<dbReference type="PROSITE" id="PS50801">
    <property type="entry name" value="STAS"/>
    <property type="match status" value="1"/>
</dbReference>
<dbReference type="InterPro" id="IPR003658">
    <property type="entry name" value="Anti-sigma_ant"/>
</dbReference>
<protein>
    <recommendedName>
        <fullName evidence="2">Anti-sigma factor antagonist</fullName>
    </recommendedName>
</protein>
<feature type="domain" description="STAS" evidence="3">
    <location>
        <begin position="2"/>
        <end position="111"/>
    </location>
</feature>
<evidence type="ECO:0000259" key="3">
    <source>
        <dbReference type="PROSITE" id="PS50801"/>
    </source>
</evidence>
<dbReference type="EMBL" id="JSVA01000004">
    <property type="protein sequence ID" value="KOF03968.1"/>
    <property type="molecule type" value="Genomic_DNA"/>
</dbReference>
<dbReference type="OrthoDB" id="9795051at2"/>
<dbReference type="Pfam" id="PF01740">
    <property type="entry name" value="STAS"/>
    <property type="match status" value="1"/>
</dbReference>
<sequence length="114" mass="12520">MLEIVQTNENNYISITVTGDADASSSIKLDKGLRSAFDESHSNIIVDCTNLNYISSAGLGVFMSYIEEINQTNTTFIIYGLSEKVLKVFGILGLDQLLIIRKTKEEALAEINGL</sequence>
<dbReference type="Proteomes" id="UP000036908">
    <property type="component" value="Unassembled WGS sequence"/>
</dbReference>
<dbReference type="PANTHER" id="PTHR33495">
    <property type="entry name" value="ANTI-SIGMA FACTOR ANTAGONIST TM_1081-RELATED-RELATED"/>
    <property type="match status" value="1"/>
</dbReference>
<dbReference type="RefSeq" id="WP_053222188.1">
    <property type="nucleotide sequence ID" value="NZ_JSVA01000004.1"/>
</dbReference>
<organism evidence="4 5">
    <name type="scientific">Roseivirga seohaensis subsp. aquiponti</name>
    <dbReference type="NCBI Taxonomy" id="1566026"/>
    <lineage>
        <taxon>Bacteria</taxon>
        <taxon>Pseudomonadati</taxon>
        <taxon>Bacteroidota</taxon>
        <taxon>Cytophagia</taxon>
        <taxon>Cytophagales</taxon>
        <taxon>Roseivirgaceae</taxon>
        <taxon>Roseivirga</taxon>
    </lineage>
</organism>
<dbReference type="Gene3D" id="3.30.750.24">
    <property type="entry name" value="STAS domain"/>
    <property type="match status" value="1"/>
</dbReference>
<keyword evidence="5" id="KW-1185">Reference proteome</keyword>
<dbReference type="NCBIfam" id="TIGR00377">
    <property type="entry name" value="ant_ant_sig"/>
    <property type="match status" value="1"/>
</dbReference>
<evidence type="ECO:0000256" key="1">
    <source>
        <dbReference type="ARBA" id="ARBA00009013"/>
    </source>
</evidence>
<evidence type="ECO:0000256" key="2">
    <source>
        <dbReference type="RuleBase" id="RU003749"/>
    </source>
</evidence>
<accession>A0A0L8ANC4</accession>
<evidence type="ECO:0000313" key="5">
    <source>
        <dbReference type="Proteomes" id="UP000036908"/>
    </source>
</evidence>
<comment type="caution">
    <text evidence="4">The sequence shown here is derived from an EMBL/GenBank/DDBJ whole genome shotgun (WGS) entry which is preliminary data.</text>
</comment>
<dbReference type="GO" id="GO:0043856">
    <property type="term" value="F:anti-sigma factor antagonist activity"/>
    <property type="evidence" value="ECO:0007669"/>
    <property type="project" value="InterPro"/>
</dbReference>
<dbReference type="InterPro" id="IPR036513">
    <property type="entry name" value="STAS_dom_sf"/>
</dbReference>
<dbReference type="SUPFAM" id="SSF52091">
    <property type="entry name" value="SpoIIaa-like"/>
    <property type="match status" value="1"/>
</dbReference>
<dbReference type="CDD" id="cd07043">
    <property type="entry name" value="STAS_anti-anti-sigma_factors"/>
    <property type="match status" value="1"/>
</dbReference>